<gene>
    <name evidence="3" type="ORF">SAMN06893097_101154</name>
</gene>
<feature type="transmembrane region" description="Helical" evidence="2">
    <location>
        <begin position="82"/>
        <end position="99"/>
    </location>
</feature>
<keyword evidence="2" id="KW-0812">Transmembrane</keyword>
<organism evidence="3 4">
    <name type="scientific">Geodermatophilus sabuli</name>
    <dbReference type="NCBI Taxonomy" id="1564158"/>
    <lineage>
        <taxon>Bacteria</taxon>
        <taxon>Bacillati</taxon>
        <taxon>Actinomycetota</taxon>
        <taxon>Actinomycetes</taxon>
        <taxon>Geodermatophilales</taxon>
        <taxon>Geodermatophilaceae</taxon>
        <taxon>Geodermatophilus</taxon>
    </lineage>
</organism>
<dbReference type="AlphaFoldDB" id="A0A285E663"/>
<dbReference type="Pfam" id="PF12277">
    <property type="entry name" value="DUF3618"/>
    <property type="match status" value="1"/>
</dbReference>
<evidence type="ECO:0000256" key="2">
    <source>
        <dbReference type="SAM" id="Phobius"/>
    </source>
</evidence>
<protein>
    <recommendedName>
        <fullName evidence="5">DUF3618 domain-containing protein</fullName>
    </recommendedName>
</protein>
<sequence length="107" mass="11343">MGAPPRLRIARAGAPTDGNALDRAASGRLSPVPRDPRQIQLEIDAARESLAATLDQLVYRSSPQRLKAKGQATVQTFLQTPAGIAAVGALGLLVSLVVVQKVRHRND</sequence>
<evidence type="ECO:0000313" key="3">
    <source>
        <dbReference type="EMBL" id="SNX94363.1"/>
    </source>
</evidence>
<evidence type="ECO:0000313" key="4">
    <source>
        <dbReference type="Proteomes" id="UP000219514"/>
    </source>
</evidence>
<evidence type="ECO:0000256" key="1">
    <source>
        <dbReference type="SAM" id="MobiDB-lite"/>
    </source>
</evidence>
<keyword evidence="2" id="KW-0472">Membrane</keyword>
<evidence type="ECO:0008006" key="5">
    <source>
        <dbReference type="Google" id="ProtNLM"/>
    </source>
</evidence>
<name>A0A285E663_9ACTN</name>
<dbReference type="EMBL" id="OBDO01000001">
    <property type="protein sequence ID" value="SNX94363.1"/>
    <property type="molecule type" value="Genomic_DNA"/>
</dbReference>
<accession>A0A285E663</accession>
<feature type="region of interest" description="Disordered" evidence="1">
    <location>
        <begin position="1"/>
        <end position="34"/>
    </location>
</feature>
<reference evidence="3 4" key="1">
    <citation type="submission" date="2017-09" db="EMBL/GenBank/DDBJ databases">
        <authorList>
            <person name="Ehlers B."/>
            <person name="Leendertz F.H."/>
        </authorList>
    </citation>
    <scope>NUCLEOTIDE SEQUENCE [LARGE SCALE GENOMIC DNA]</scope>
    <source>
        <strain evidence="3 4">DSM 46844</strain>
    </source>
</reference>
<keyword evidence="2" id="KW-1133">Transmembrane helix</keyword>
<proteinExistence type="predicted"/>
<dbReference type="InterPro" id="IPR022062">
    <property type="entry name" value="DUF3618"/>
</dbReference>
<keyword evidence="4" id="KW-1185">Reference proteome</keyword>
<dbReference type="Proteomes" id="UP000219514">
    <property type="component" value="Unassembled WGS sequence"/>
</dbReference>